<feature type="region of interest" description="Disordered" evidence="1">
    <location>
        <begin position="27"/>
        <end position="138"/>
    </location>
</feature>
<feature type="compositionally biased region" description="Low complexity" evidence="1">
    <location>
        <begin position="99"/>
        <end position="129"/>
    </location>
</feature>
<reference evidence="2" key="1">
    <citation type="submission" date="2023-03" db="EMBL/GenBank/DDBJ databases">
        <title>Lomoglobus Profundus gen. nov., sp. nov., a novel member of the phylum Verrucomicrobia, isolated from deep-marine sediment of South China Sea.</title>
        <authorList>
            <person name="Ahmad T."/>
            <person name="Ishaq S.E."/>
            <person name="Wang F."/>
        </authorList>
    </citation>
    <scope>NUCLEOTIDE SEQUENCE</scope>
    <source>
        <strain evidence="2">LMO-M01</strain>
    </source>
</reference>
<protein>
    <submittedName>
        <fullName evidence="2">Uncharacterized protein</fullName>
    </submittedName>
</protein>
<organism evidence="2 3">
    <name type="scientific">Synoicihabitans lomoniglobus</name>
    <dbReference type="NCBI Taxonomy" id="2909285"/>
    <lineage>
        <taxon>Bacteria</taxon>
        <taxon>Pseudomonadati</taxon>
        <taxon>Verrucomicrobiota</taxon>
        <taxon>Opitutia</taxon>
        <taxon>Opitutales</taxon>
        <taxon>Opitutaceae</taxon>
        <taxon>Synoicihabitans</taxon>
    </lineage>
</organism>
<dbReference type="AlphaFoldDB" id="A0AAF0CRP1"/>
<name>A0AAF0CRP1_9BACT</name>
<feature type="region of interest" description="Disordered" evidence="1">
    <location>
        <begin position="228"/>
        <end position="266"/>
    </location>
</feature>
<dbReference type="Proteomes" id="UP001218638">
    <property type="component" value="Chromosome"/>
</dbReference>
<dbReference type="KEGG" id="slom:PXH66_08340"/>
<proteinExistence type="predicted"/>
<keyword evidence="3" id="KW-1185">Reference proteome</keyword>
<dbReference type="EMBL" id="CP119075">
    <property type="protein sequence ID" value="WED66857.1"/>
    <property type="molecule type" value="Genomic_DNA"/>
</dbReference>
<sequence length="266" mass="28012">MNPETEKTPPAEPTAVVTLDPITVASEILDQAPKPQPGEVDKPATTSTPPPADSVEKDSGGVVFDESKHNGKKHPKTGRWLPRGGRPKGSKNKKADPVPAASAWSDADRAAAASPSPSATAENTPSAPSTESIDSELVTDADDAAEVAVGLAYMATGMATGEPSEARLKGGDHTNFKRTLAAYFKSKGWHLTGVLAVGVACVAYLLKVSRQPKTEAKFSGWMQRWKSDRAKPVEKVPATPPRRKEPATPPSPSPSVPADPYAHIRS</sequence>
<gene>
    <name evidence="2" type="ORF">PXH66_08340</name>
</gene>
<feature type="compositionally biased region" description="Basic and acidic residues" evidence="1">
    <location>
        <begin position="54"/>
        <end position="69"/>
    </location>
</feature>
<accession>A0AAF0CRP1</accession>
<evidence type="ECO:0000313" key="2">
    <source>
        <dbReference type="EMBL" id="WED66857.1"/>
    </source>
</evidence>
<feature type="compositionally biased region" description="Pro residues" evidence="1">
    <location>
        <begin position="247"/>
        <end position="257"/>
    </location>
</feature>
<evidence type="ECO:0000313" key="3">
    <source>
        <dbReference type="Proteomes" id="UP001218638"/>
    </source>
</evidence>
<dbReference type="RefSeq" id="WP_330929608.1">
    <property type="nucleotide sequence ID" value="NZ_CP119075.1"/>
</dbReference>
<evidence type="ECO:0000256" key="1">
    <source>
        <dbReference type="SAM" id="MobiDB-lite"/>
    </source>
</evidence>